<dbReference type="InterPro" id="IPR006580">
    <property type="entry name" value="Znf_TTF"/>
</dbReference>
<feature type="compositionally biased region" description="Acidic residues" evidence="1">
    <location>
        <begin position="438"/>
        <end position="449"/>
    </location>
</feature>
<reference evidence="3" key="1">
    <citation type="submission" date="2018-02" db="EMBL/GenBank/DDBJ databases">
        <authorList>
            <person name="Cohen D.B."/>
            <person name="Kent A.D."/>
        </authorList>
    </citation>
    <scope>NUCLEOTIDE SEQUENCE</scope>
</reference>
<evidence type="ECO:0000256" key="1">
    <source>
        <dbReference type="SAM" id="MobiDB-lite"/>
    </source>
</evidence>
<dbReference type="AlphaFoldDB" id="A0A2N9EMI4"/>
<dbReference type="InterPro" id="IPR025398">
    <property type="entry name" value="DUF4371"/>
</dbReference>
<name>A0A2N9EMI4_FAGSY</name>
<feature type="region of interest" description="Disordered" evidence="1">
    <location>
        <begin position="428"/>
        <end position="449"/>
    </location>
</feature>
<evidence type="ECO:0000313" key="3">
    <source>
        <dbReference type="EMBL" id="SPC80076.1"/>
    </source>
</evidence>
<evidence type="ECO:0000259" key="2">
    <source>
        <dbReference type="SMART" id="SM00597"/>
    </source>
</evidence>
<dbReference type="PANTHER" id="PTHR45749">
    <property type="match status" value="1"/>
</dbReference>
<feature type="compositionally biased region" description="Basic residues" evidence="1">
    <location>
        <begin position="345"/>
        <end position="358"/>
    </location>
</feature>
<dbReference type="Pfam" id="PF14291">
    <property type="entry name" value="DUF4371"/>
    <property type="match status" value="1"/>
</dbReference>
<dbReference type="PANTHER" id="PTHR45749:SF35">
    <property type="entry name" value="AC-LIKE TRANSPOSASE-RELATED"/>
    <property type="match status" value="1"/>
</dbReference>
<dbReference type="Pfam" id="PF03016">
    <property type="entry name" value="Exostosin_GT47"/>
    <property type="match status" value="1"/>
</dbReference>
<organism evidence="3">
    <name type="scientific">Fagus sylvatica</name>
    <name type="common">Beechnut</name>
    <dbReference type="NCBI Taxonomy" id="28930"/>
    <lineage>
        <taxon>Eukaryota</taxon>
        <taxon>Viridiplantae</taxon>
        <taxon>Streptophyta</taxon>
        <taxon>Embryophyta</taxon>
        <taxon>Tracheophyta</taxon>
        <taxon>Spermatophyta</taxon>
        <taxon>Magnoliopsida</taxon>
        <taxon>eudicotyledons</taxon>
        <taxon>Gunneridae</taxon>
        <taxon>Pentapetalae</taxon>
        <taxon>rosids</taxon>
        <taxon>fabids</taxon>
        <taxon>Fagales</taxon>
        <taxon>Fagaceae</taxon>
        <taxon>Fagus</taxon>
    </lineage>
</organism>
<feature type="region of interest" description="Disordered" evidence="1">
    <location>
        <begin position="323"/>
        <end position="416"/>
    </location>
</feature>
<dbReference type="EMBL" id="OIVN01000430">
    <property type="protein sequence ID" value="SPC80076.1"/>
    <property type="molecule type" value="Genomic_DNA"/>
</dbReference>
<dbReference type="SMART" id="SM00597">
    <property type="entry name" value="ZnF_TTF"/>
    <property type="match status" value="1"/>
</dbReference>
<dbReference type="InterPro" id="IPR040911">
    <property type="entry name" value="Exostosin_GT47"/>
</dbReference>
<sequence length="1096" mass="124140">MKDKTLSFILGLHKDYLEYNYKQMERDFKVYAYPGGDLKSPRNLTGKYASEGFFFKNLKESRFLTRDPGQAHLFFIPISCHRKGKVFSFPEMACQRYSLPLVGGFLCMVMSMHVSCDLVSINPSLSLPADLMTEVHGCLSLGTNSPPPNHTPQVGNLLHEQYQESWLPMKWRAGMSCRVLSNLKMGTSNKKMAIIVQKYVQSLISKYPYWNRTQGIDHFFVNCHEIGVKATKGVPFLKGNAIQVMCSPRCNSESEFIPHKDIALPPHYGNDAVDRTKPQWEKNIQNNMAKEPLRPKLCNCDNKYPTCIAVLIHYGCVPDPATTGTKNSKEEQAEQQTATSPPPRAARRTPRRKARRPPQARTHLTPPRVTPSAPHGLRGLRFHRSGPGSISKLFNAKIQKSESSSQVEEASGEDMNEVHVELNESVVANEEFSKEEASGEDMDEAHESEDVDVANDEFREEHNEDNLRDGGVNEEASVSMLDLEKDVDVNYDPGLWGIINDTKRVMLVKKGPIKILKENDEFPKEPNRGRHFSSKLYTSNRPNGEKQERKWLVYSNELDKVFCFCCKLFKHNPMTTGLAEDGINDWHNLPTKLRDHEKNPEHNLNVVKWVDLQMRLKQEATIDKQVEALNQQRENSLEEFDPVMKDHLRRVVDKEVQNHYLSHKIQNELINLSHEEQMSIVIRCVDVEDASEVKVEEFFLGFIKVDDTSGLGLFKRLEDTLVDLKLNIDDIRGQSYDNGANMKGKHQGVQRRLLDGLSPKALSVTRWESHIESVRAIRSQPEELRDALIEISNTSKDDVVMAEAKGLCFNALEDFEFLISLCIWYKILDKVNWVSQVLQKEEIELENAIIKIKELILFFEELREDGFLDLIEEGKELAKKVGIEPAFTVKRVVRRKKQFDEDVGEDANESQSPQEKFKVTYFYHIIDQALTSLKDRDQVEDLRRRCDGSEDEGTTTSGGATWLAIGAGGTVKMETGGGAGRWCLTRWASGVAFGGDTGSDNGGSSGNFPVWWVVNGWVHGGCWVVAVSGCGVADLEVFVAWVTCGFDRSCFAFVCGGLTYDLLEFFWVCLGAGNFLGLVGYGFAEYVGKFGFEWWF</sequence>
<accession>A0A2N9EMI4</accession>
<feature type="region of interest" description="Disordered" evidence="1">
    <location>
        <begin position="520"/>
        <end position="541"/>
    </location>
</feature>
<feature type="domain" description="TTF-type" evidence="2">
    <location>
        <begin position="536"/>
        <end position="621"/>
    </location>
</feature>
<gene>
    <name evidence="3" type="ORF">FSB_LOCUS7958</name>
</gene>
<protein>
    <recommendedName>
        <fullName evidence="2">TTF-type domain-containing protein</fullName>
    </recommendedName>
</protein>
<proteinExistence type="predicted"/>